<accession>B6ASC3</accession>
<organism evidence="1">
    <name type="scientific">Leptospirillum sp. Group II '5-way CG'</name>
    <dbReference type="NCBI Taxonomy" id="419541"/>
    <lineage>
        <taxon>Bacteria</taxon>
        <taxon>Pseudomonadati</taxon>
        <taxon>Nitrospirota</taxon>
        <taxon>Nitrospiria</taxon>
        <taxon>Nitrospirales</taxon>
        <taxon>Nitrospiraceae</taxon>
        <taxon>Leptospirillum</taxon>
    </lineage>
</organism>
<reference evidence="1" key="1">
    <citation type="journal article" date="2004" name="Nature">
        <title>Community structure and metabolism through reconstruction of microbial genomes from the environment.</title>
        <authorList>
            <person name="Tyson G.W."/>
            <person name="Chapman J."/>
            <person name="Hugenholtz P."/>
            <person name="Allen E.E."/>
            <person name="Ram R.J."/>
            <person name="Richardson P.M."/>
            <person name="Solovyev V.V."/>
            <person name="Rubin E.M."/>
            <person name="Rokhsar D.S."/>
            <person name="Banfield J.F."/>
        </authorList>
    </citation>
    <scope>NUCLEOTIDE SEQUENCE [LARGE SCALE GENOMIC DNA]</scope>
</reference>
<proteinExistence type="predicted"/>
<dbReference type="AlphaFoldDB" id="B6ASC3"/>
<dbReference type="EMBL" id="DS995263">
    <property type="protein sequence ID" value="EDZ37997.1"/>
    <property type="molecule type" value="Genomic_DNA"/>
</dbReference>
<gene>
    <name evidence="1" type="ORF">CGL2_11216023</name>
</gene>
<reference evidence="1" key="2">
    <citation type="journal article" date="2008" name="PLoS Biol.">
        <title>Population genomic analysis of strain variation in Leptospirillum group II bacteria involved in acid mine drainage formation.</title>
        <authorList>
            <person name="Simmons S.L."/>
            <person name="Dibartolo G."/>
            <person name="Denef V.J."/>
            <person name="Goltsman D.S."/>
            <person name="Thelen M.P."/>
            <person name="Banfield J.F."/>
        </authorList>
    </citation>
    <scope>NUCLEOTIDE SEQUENCE [LARGE SCALE GENOMIC DNA]</scope>
</reference>
<protein>
    <submittedName>
        <fullName evidence="1">Uncharacterized protein</fullName>
    </submittedName>
</protein>
<name>B6ASC3_9BACT</name>
<sequence length="57" mass="6425">MCQAGGIYSHYDVCLSSPVFRSAPSPADKTAKVQKTVFMSIVIEFQPWFLDRQCLLN</sequence>
<evidence type="ECO:0000313" key="1">
    <source>
        <dbReference type="EMBL" id="EDZ37997.1"/>
    </source>
</evidence>